<evidence type="ECO:0000313" key="3">
    <source>
        <dbReference type="Proteomes" id="UP001626550"/>
    </source>
</evidence>
<organism evidence="2 3">
    <name type="scientific">Cichlidogyrus casuarinus</name>
    <dbReference type="NCBI Taxonomy" id="1844966"/>
    <lineage>
        <taxon>Eukaryota</taxon>
        <taxon>Metazoa</taxon>
        <taxon>Spiralia</taxon>
        <taxon>Lophotrochozoa</taxon>
        <taxon>Platyhelminthes</taxon>
        <taxon>Monogenea</taxon>
        <taxon>Monopisthocotylea</taxon>
        <taxon>Dactylogyridea</taxon>
        <taxon>Ancyrocephalidae</taxon>
        <taxon>Cichlidogyrus</taxon>
    </lineage>
</organism>
<comment type="caution">
    <text evidence="2">The sequence shown here is derived from an EMBL/GenBank/DDBJ whole genome shotgun (WGS) entry which is preliminary data.</text>
</comment>
<keyword evidence="3" id="KW-1185">Reference proteome</keyword>
<dbReference type="Gene3D" id="3.40.50.720">
    <property type="entry name" value="NAD(P)-binding Rossmann-like Domain"/>
    <property type="match status" value="1"/>
</dbReference>
<dbReference type="Proteomes" id="UP001626550">
    <property type="component" value="Unassembled WGS sequence"/>
</dbReference>
<reference evidence="2 3" key="1">
    <citation type="submission" date="2024-11" db="EMBL/GenBank/DDBJ databases">
        <title>Adaptive evolution of stress response genes in parasites aligns with host niche diversity.</title>
        <authorList>
            <person name="Hahn C."/>
            <person name="Resl P."/>
        </authorList>
    </citation>
    <scope>NUCLEOTIDE SEQUENCE [LARGE SCALE GENOMIC DNA]</scope>
    <source>
        <strain evidence="2">EGGRZ-B1_66</strain>
        <tissue evidence="2">Body</tissue>
    </source>
</reference>
<dbReference type="PANTHER" id="PTHR11092">
    <property type="entry name" value="SUGAR NUCLEOTIDE EPIMERASE RELATED"/>
    <property type="match status" value="1"/>
</dbReference>
<dbReference type="SUPFAM" id="SSF51735">
    <property type="entry name" value="NAD(P)-binding Rossmann-fold domains"/>
    <property type="match status" value="1"/>
</dbReference>
<name>A0ABD2QG85_9PLAT</name>
<dbReference type="InterPro" id="IPR013549">
    <property type="entry name" value="DUF1731"/>
</dbReference>
<evidence type="ECO:0000313" key="2">
    <source>
        <dbReference type="EMBL" id="KAL3318327.1"/>
    </source>
</evidence>
<dbReference type="AlphaFoldDB" id="A0ABD2QG85"/>
<dbReference type="Pfam" id="PF08338">
    <property type="entry name" value="DUF1731"/>
    <property type="match status" value="1"/>
</dbReference>
<sequence>MNCKEAVDKELKSNGLPSNIDIAVNLSGRNIGELSLSFLNNINYKSYLQEVEISRVKTSSLLSKLANEAKIPRYINASAVGFYKNSTSKIHDESSQYEKDGFMTELVRKWEETVIPLHSGKTFIMRTGVVLAKDSHVLENMYWQHKLGFGGPIASGRQWIPWIHIDDTIDIFFRTIIGSFDKMAETDKKTIINVVSPHCVRQLDFSKALSKALNAPISGKFPTPGFIFPILLGKERANLVLEGANVNPKFLLHEANYRFKFPDIQDALNNIYK</sequence>
<protein>
    <recommendedName>
        <fullName evidence="1">DUF1731 domain-containing protein</fullName>
    </recommendedName>
</protein>
<accession>A0ABD2QG85</accession>
<evidence type="ECO:0000259" key="1">
    <source>
        <dbReference type="Pfam" id="PF08338"/>
    </source>
</evidence>
<dbReference type="InterPro" id="IPR036291">
    <property type="entry name" value="NAD(P)-bd_dom_sf"/>
</dbReference>
<feature type="domain" description="DUF1731" evidence="1">
    <location>
        <begin position="223"/>
        <end position="271"/>
    </location>
</feature>
<dbReference type="PANTHER" id="PTHR11092:SF0">
    <property type="entry name" value="EPIMERASE FAMILY PROTEIN SDR39U1"/>
    <property type="match status" value="1"/>
</dbReference>
<proteinExistence type="predicted"/>
<dbReference type="EMBL" id="JBJKFK010000258">
    <property type="protein sequence ID" value="KAL3318327.1"/>
    <property type="molecule type" value="Genomic_DNA"/>
</dbReference>
<gene>
    <name evidence="2" type="ORF">Ciccas_003005</name>
</gene>